<feature type="modified residue" description="4-aspartylphosphate" evidence="4">
    <location>
        <position position="292"/>
    </location>
</feature>
<dbReference type="SUPFAM" id="SSF55874">
    <property type="entry name" value="ATPase domain of HSP90 chaperone/DNA topoisomerase II/histidine kinase"/>
    <property type="match status" value="1"/>
</dbReference>
<evidence type="ECO:0000256" key="4">
    <source>
        <dbReference type="PROSITE-ProRule" id="PRU00169"/>
    </source>
</evidence>
<comment type="catalytic activity">
    <reaction evidence="1">
        <text>ATP + protein L-histidine = ADP + protein N-phospho-L-histidine.</text>
        <dbReference type="EC" id="2.7.13.3"/>
    </reaction>
</comment>
<dbReference type="InterPro" id="IPR004358">
    <property type="entry name" value="Sig_transdc_His_kin-like_C"/>
</dbReference>
<dbReference type="InterPro" id="IPR036097">
    <property type="entry name" value="HisK_dim/P_sf"/>
</dbReference>
<dbReference type="EMBL" id="JBHTMX010000030">
    <property type="protein sequence ID" value="MFD1331534.1"/>
    <property type="molecule type" value="Genomic_DNA"/>
</dbReference>
<proteinExistence type="predicted"/>
<dbReference type="SUPFAM" id="SSF52172">
    <property type="entry name" value="CheY-like"/>
    <property type="match status" value="2"/>
</dbReference>
<feature type="non-terminal residue" evidence="7">
    <location>
        <position position="1"/>
    </location>
</feature>
<accession>A0ABW3Z5U3</accession>
<dbReference type="PROSITE" id="PS50110">
    <property type="entry name" value="RESPONSE_REGULATORY"/>
    <property type="match status" value="2"/>
</dbReference>
<evidence type="ECO:0000259" key="5">
    <source>
        <dbReference type="PROSITE" id="PS50109"/>
    </source>
</evidence>
<dbReference type="Pfam" id="PF02518">
    <property type="entry name" value="HATPase_c"/>
    <property type="match status" value="1"/>
</dbReference>
<dbReference type="SMART" id="SM00387">
    <property type="entry name" value="HATPase_c"/>
    <property type="match status" value="1"/>
</dbReference>
<dbReference type="SMART" id="SM00448">
    <property type="entry name" value="REC"/>
    <property type="match status" value="2"/>
</dbReference>
<dbReference type="Gene3D" id="3.40.50.2300">
    <property type="match status" value="2"/>
</dbReference>
<dbReference type="InterPro" id="IPR011006">
    <property type="entry name" value="CheY-like_superfamily"/>
</dbReference>
<dbReference type="InterPro" id="IPR003661">
    <property type="entry name" value="HisK_dim/P_dom"/>
</dbReference>
<dbReference type="PANTHER" id="PTHR43065:SF49">
    <property type="entry name" value="HISTIDINE KINASE"/>
    <property type="match status" value="1"/>
</dbReference>
<name>A0ABW3Z5U3_9HYPH</name>
<organism evidence="7 8">
    <name type="scientific">Methylopila musalis</name>
    <dbReference type="NCBI Taxonomy" id="1134781"/>
    <lineage>
        <taxon>Bacteria</taxon>
        <taxon>Pseudomonadati</taxon>
        <taxon>Pseudomonadota</taxon>
        <taxon>Alphaproteobacteria</taxon>
        <taxon>Hyphomicrobiales</taxon>
        <taxon>Methylopilaceae</taxon>
        <taxon>Methylopila</taxon>
    </lineage>
</organism>
<sequence>GVAHDFNNLLQVVEGNLELLAADLSTPAAAGLPAAVQRRLGHALAGAERGARLTRQLLAFSRRQPLTPKWVDVLALVSGMSDMLARTLGERIEVAILGDQPSWTVLVDPTQLENAVLNLAINARDAMPEGGRLTIETRNRRDPSAPDDLWLEIAVSDTGVGMTPQVLARVYEPFFSTKPEGRGTGLGLPQVQGFIAQSNGRMEIESAPGAGAVVRLFLPASATRRVEQAAPRPADARGRGERILVLEDDDAVRRAVADLVRSLGYEVTEAASTAEGARVLAESAGFDLLLSDVVMPGTPSPPEFARAAQAARPSLKVLFMSGYAEDVVVHQGRVDADIHLIEKPYRKDALSLALRRLLDEAPPAAVPVAATDARPRRRVLLVEDDALIAMAVADLLDALGYEVIEARDAAAAQAAARNGAPIDIALTDLGLPDMDGEELAGWLRAERPGLPIVFATGRSEFQPSEALAAGGPTQVVTKPFNTRVLQEALAACGA</sequence>
<dbReference type="PANTHER" id="PTHR43065">
    <property type="entry name" value="SENSOR HISTIDINE KINASE"/>
    <property type="match status" value="1"/>
</dbReference>
<evidence type="ECO:0000259" key="6">
    <source>
        <dbReference type="PROSITE" id="PS50110"/>
    </source>
</evidence>
<dbReference type="PROSITE" id="PS50109">
    <property type="entry name" value="HIS_KIN"/>
    <property type="match status" value="1"/>
</dbReference>
<dbReference type="CDD" id="cd00082">
    <property type="entry name" value="HisKA"/>
    <property type="match status" value="1"/>
</dbReference>
<keyword evidence="8" id="KW-1185">Reference proteome</keyword>
<dbReference type="InterPro" id="IPR001789">
    <property type="entry name" value="Sig_transdc_resp-reg_receiver"/>
</dbReference>
<dbReference type="EC" id="2.7.13.3" evidence="2"/>
<dbReference type="Gene3D" id="1.10.287.130">
    <property type="match status" value="1"/>
</dbReference>
<feature type="modified residue" description="4-aspartylphosphate" evidence="4">
    <location>
        <position position="428"/>
    </location>
</feature>
<dbReference type="PRINTS" id="PR00344">
    <property type="entry name" value="BCTRLSENSOR"/>
</dbReference>
<protein>
    <recommendedName>
        <fullName evidence="2">histidine kinase</fullName>
        <ecNumber evidence="2">2.7.13.3</ecNumber>
    </recommendedName>
</protein>
<evidence type="ECO:0000313" key="8">
    <source>
        <dbReference type="Proteomes" id="UP001597171"/>
    </source>
</evidence>
<feature type="domain" description="Response regulatory" evidence="6">
    <location>
        <begin position="378"/>
        <end position="493"/>
    </location>
</feature>
<keyword evidence="3 4" id="KW-0597">Phosphoprotein</keyword>
<feature type="domain" description="Histidine kinase" evidence="5">
    <location>
        <begin position="1"/>
        <end position="222"/>
    </location>
</feature>
<dbReference type="InterPro" id="IPR036890">
    <property type="entry name" value="HATPase_C_sf"/>
</dbReference>
<gene>
    <name evidence="7" type="ORF">ACFQ4O_05925</name>
</gene>
<dbReference type="InterPro" id="IPR003594">
    <property type="entry name" value="HATPase_dom"/>
</dbReference>
<feature type="domain" description="Response regulatory" evidence="6">
    <location>
        <begin position="242"/>
        <end position="358"/>
    </location>
</feature>
<evidence type="ECO:0000256" key="3">
    <source>
        <dbReference type="ARBA" id="ARBA00022553"/>
    </source>
</evidence>
<reference evidence="8" key="1">
    <citation type="journal article" date="2019" name="Int. J. Syst. Evol. Microbiol.">
        <title>The Global Catalogue of Microorganisms (GCM) 10K type strain sequencing project: providing services to taxonomists for standard genome sequencing and annotation.</title>
        <authorList>
            <consortium name="The Broad Institute Genomics Platform"/>
            <consortium name="The Broad Institute Genome Sequencing Center for Infectious Disease"/>
            <person name="Wu L."/>
            <person name="Ma J."/>
        </authorList>
    </citation>
    <scope>NUCLEOTIDE SEQUENCE [LARGE SCALE GENOMIC DNA]</scope>
    <source>
        <strain evidence="8">CCUG 61696</strain>
    </source>
</reference>
<comment type="caution">
    <text evidence="7">The sequence shown here is derived from an EMBL/GenBank/DDBJ whole genome shotgun (WGS) entry which is preliminary data.</text>
</comment>
<dbReference type="SUPFAM" id="SSF47384">
    <property type="entry name" value="Homodimeric domain of signal transducing histidine kinase"/>
    <property type="match status" value="1"/>
</dbReference>
<dbReference type="InterPro" id="IPR005467">
    <property type="entry name" value="His_kinase_dom"/>
</dbReference>
<dbReference type="Gene3D" id="3.30.565.10">
    <property type="entry name" value="Histidine kinase-like ATPase, C-terminal domain"/>
    <property type="match status" value="1"/>
</dbReference>
<dbReference type="Proteomes" id="UP001597171">
    <property type="component" value="Unassembled WGS sequence"/>
</dbReference>
<evidence type="ECO:0000256" key="2">
    <source>
        <dbReference type="ARBA" id="ARBA00012438"/>
    </source>
</evidence>
<evidence type="ECO:0000313" key="7">
    <source>
        <dbReference type="EMBL" id="MFD1331534.1"/>
    </source>
</evidence>
<dbReference type="Pfam" id="PF00072">
    <property type="entry name" value="Response_reg"/>
    <property type="match status" value="2"/>
</dbReference>
<evidence type="ECO:0000256" key="1">
    <source>
        <dbReference type="ARBA" id="ARBA00000085"/>
    </source>
</evidence>
<dbReference type="RefSeq" id="WP_378774742.1">
    <property type="nucleotide sequence ID" value="NZ_JBHTMX010000030.1"/>
</dbReference>
<dbReference type="CDD" id="cd00156">
    <property type="entry name" value="REC"/>
    <property type="match status" value="1"/>
</dbReference>